<dbReference type="OrthoDB" id="549243at2759"/>
<dbReference type="EMBL" id="KV784359">
    <property type="protein sequence ID" value="OEU15009.1"/>
    <property type="molecule type" value="Genomic_DNA"/>
</dbReference>
<sequence>MSPTSSEQKKMEGSDKNDNGKRPYPRPSPSLDDDDGLPLLNLLDLHVDLRISIFNYLGQTQEDLFNLTLVSKKVNTDCKSSSIKWKIIPTIEISPTKRGAPNKLLRQLKQLCHHELDNDTKKKIRRYTHMKVNNLHEFNICPSDDQIPDIAKEFGMDWILSLDLSLLTPTYIRNPVADVLCTFSTFLPKLCEINLSNISQDDIDNNYFMDRSLRFQNLEKLIWNNNYGFRLSGFSMKALKNLKEIIMDDSKFYFFNDEMSNLDNHRDKFIFHYCSKNLERVSIRNAKGFGYNYSLKFMYVFPQNALIKFVRNSPPSLRWFRSDLTQDNMTMLRLERPEIELLN</sequence>
<dbReference type="KEGG" id="fcy:FRACYDRAFT_239689"/>
<evidence type="ECO:0008006" key="4">
    <source>
        <dbReference type="Google" id="ProtNLM"/>
    </source>
</evidence>
<reference evidence="2 3" key="1">
    <citation type="submission" date="2016-09" db="EMBL/GenBank/DDBJ databases">
        <title>Extensive genetic diversity and differential bi-allelic expression allows diatom success in the polar Southern Ocean.</title>
        <authorList>
            <consortium name="DOE Joint Genome Institute"/>
            <person name="Mock T."/>
            <person name="Otillar R.P."/>
            <person name="Strauss J."/>
            <person name="Dupont C."/>
            <person name="Frickenhaus S."/>
            <person name="Maumus F."/>
            <person name="Mcmullan M."/>
            <person name="Sanges R."/>
            <person name="Schmutz J."/>
            <person name="Toseland A."/>
            <person name="Valas R."/>
            <person name="Veluchamy A."/>
            <person name="Ward B.J."/>
            <person name="Allen A."/>
            <person name="Barry K."/>
            <person name="Falciatore A."/>
            <person name="Ferrante M."/>
            <person name="Fortunato A.E."/>
            <person name="Gloeckner G."/>
            <person name="Gruber A."/>
            <person name="Hipkin R."/>
            <person name="Janech M."/>
            <person name="Kroth P."/>
            <person name="Leese F."/>
            <person name="Lindquist E."/>
            <person name="Lyon B.R."/>
            <person name="Martin J."/>
            <person name="Mayer C."/>
            <person name="Parker M."/>
            <person name="Quesneville H."/>
            <person name="Raymond J."/>
            <person name="Uhlig C."/>
            <person name="Valentin K.U."/>
            <person name="Worden A.Z."/>
            <person name="Armbrust E.V."/>
            <person name="Bowler C."/>
            <person name="Green B."/>
            <person name="Moulton V."/>
            <person name="Van Oosterhout C."/>
            <person name="Grigoriev I."/>
        </authorList>
    </citation>
    <scope>NUCLEOTIDE SEQUENCE [LARGE SCALE GENOMIC DNA]</scope>
    <source>
        <strain evidence="2 3">CCMP1102</strain>
    </source>
</reference>
<feature type="region of interest" description="Disordered" evidence="1">
    <location>
        <begin position="1"/>
        <end position="35"/>
    </location>
</feature>
<evidence type="ECO:0000256" key="1">
    <source>
        <dbReference type="SAM" id="MobiDB-lite"/>
    </source>
</evidence>
<keyword evidence="3" id="KW-1185">Reference proteome</keyword>
<proteinExistence type="predicted"/>
<accession>A0A1E7FA44</accession>
<feature type="compositionally biased region" description="Basic and acidic residues" evidence="1">
    <location>
        <begin position="7"/>
        <end position="21"/>
    </location>
</feature>
<dbReference type="InParanoid" id="A0A1E7FA44"/>
<gene>
    <name evidence="2" type="ORF">FRACYDRAFT_239689</name>
</gene>
<dbReference type="Proteomes" id="UP000095751">
    <property type="component" value="Unassembled WGS sequence"/>
</dbReference>
<evidence type="ECO:0000313" key="2">
    <source>
        <dbReference type="EMBL" id="OEU15009.1"/>
    </source>
</evidence>
<dbReference type="AlphaFoldDB" id="A0A1E7FA44"/>
<protein>
    <recommendedName>
        <fullName evidence="4">F-box domain-containing protein</fullName>
    </recommendedName>
</protein>
<organism evidence="2 3">
    <name type="scientific">Fragilariopsis cylindrus CCMP1102</name>
    <dbReference type="NCBI Taxonomy" id="635003"/>
    <lineage>
        <taxon>Eukaryota</taxon>
        <taxon>Sar</taxon>
        <taxon>Stramenopiles</taxon>
        <taxon>Ochrophyta</taxon>
        <taxon>Bacillariophyta</taxon>
        <taxon>Bacillariophyceae</taxon>
        <taxon>Bacillariophycidae</taxon>
        <taxon>Bacillariales</taxon>
        <taxon>Bacillariaceae</taxon>
        <taxon>Fragilariopsis</taxon>
    </lineage>
</organism>
<evidence type="ECO:0000313" key="3">
    <source>
        <dbReference type="Proteomes" id="UP000095751"/>
    </source>
</evidence>
<name>A0A1E7FA44_9STRA</name>